<comment type="caution">
    <text evidence="3">The sequence shown here is derived from an EMBL/GenBank/DDBJ whole genome shotgun (WGS) entry which is preliminary data.</text>
</comment>
<gene>
    <name evidence="3" type="ORF">COK99_20050</name>
</gene>
<reference evidence="3 4" key="1">
    <citation type="submission" date="2017-09" db="EMBL/GenBank/DDBJ databases">
        <title>Large-scale bioinformatics analysis of Bacillus genomes uncovers conserved roles of natural products in bacterial physiology.</title>
        <authorList>
            <consortium name="Agbiome Team Llc"/>
            <person name="Bleich R.M."/>
            <person name="Grubbs K.J."/>
            <person name="Santa Maria K.C."/>
            <person name="Allen S.E."/>
            <person name="Farag S."/>
            <person name="Shank E.A."/>
            <person name="Bowers A."/>
        </authorList>
    </citation>
    <scope>NUCLEOTIDE SEQUENCE [LARGE SCALE GENOMIC DNA]</scope>
    <source>
        <strain evidence="3 4">AFS060060</strain>
    </source>
</reference>
<feature type="chain" id="PRO_5040913828" evidence="1">
    <location>
        <begin position="25"/>
        <end position="95"/>
    </location>
</feature>
<name>A0A9X7BL87_BACTU</name>
<evidence type="ECO:0000313" key="4">
    <source>
        <dbReference type="Proteomes" id="UP000223366"/>
    </source>
</evidence>
<accession>A0A9X7BL87</accession>
<dbReference type="InterPro" id="IPR020976">
    <property type="entry name" value="Antimicrobial_lci"/>
</dbReference>
<dbReference type="RefSeq" id="WP_098685904.1">
    <property type="nucleotide sequence ID" value="NZ_NUHS01000013.1"/>
</dbReference>
<dbReference type="Pfam" id="PF12197">
    <property type="entry name" value="lci"/>
    <property type="match status" value="1"/>
</dbReference>
<protein>
    <submittedName>
        <fullName evidence="3">Lysine 2,3-aminomutase</fullName>
    </submittedName>
</protein>
<dbReference type="AlphaFoldDB" id="A0A9X7BL87"/>
<keyword evidence="1" id="KW-0732">Signal</keyword>
<evidence type="ECO:0000259" key="2">
    <source>
        <dbReference type="Pfam" id="PF12197"/>
    </source>
</evidence>
<feature type="signal peptide" evidence="1">
    <location>
        <begin position="1"/>
        <end position="24"/>
    </location>
</feature>
<organism evidence="3 4">
    <name type="scientific">Bacillus thuringiensis</name>
    <dbReference type="NCBI Taxonomy" id="1428"/>
    <lineage>
        <taxon>Bacteria</taxon>
        <taxon>Bacillati</taxon>
        <taxon>Bacillota</taxon>
        <taxon>Bacilli</taxon>
        <taxon>Bacillales</taxon>
        <taxon>Bacillaceae</taxon>
        <taxon>Bacillus</taxon>
        <taxon>Bacillus cereus group</taxon>
    </lineage>
</organism>
<feature type="domain" description="LCI fold" evidence="2">
    <location>
        <begin position="67"/>
        <end position="91"/>
    </location>
</feature>
<proteinExistence type="predicted"/>
<dbReference type="Proteomes" id="UP000223366">
    <property type="component" value="Unassembled WGS sequence"/>
</dbReference>
<sequence length="95" mass="10257">MFKKLVVGALATGIMLSGAGGVMAATPNTESPKSEKVTMAVQPIEKIGIYKHGYASREDIPNVVKDSSTGITWYLKNAYIGSGGRWTAYFEGWRV</sequence>
<evidence type="ECO:0000256" key="1">
    <source>
        <dbReference type="SAM" id="SignalP"/>
    </source>
</evidence>
<dbReference type="EMBL" id="NVDU01000046">
    <property type="protein sequence ID" value="PFV28638.1"/>
    <property type="molecule type" value="Genomic_DNA"/>
</dbReference>
<evidence type="ECO:0000313" key="3">
    <source>
        <dbReference type="EMBL" id="PFV28638.1"/>
    </source>
</evidence>